<dbReference type="Pfam" id="PF08795">
    <property type="entry name" value="DUF1796"/>
    <property type="match status" value="1"/>
</dbReference>
<evidence type="ECO:0000313" key="2">
    <source>
        <dbReference type="Proteomes" id="UP001060123"/>
    </source>
</evidence>
<dbReference type="RefSeq" id="WP_167333905.1">
    <property type="nucleotide sequence ID" value="NZ_CP104144.1"/>
</dbReference>
<name>A0ABY5XR12_RHISU</name>
<evidence type="ECO:0000313" key="1">
    <source>
        <dbReference type="EMBL" id="UWU16807.1"/>
    </source>
</evidence>
<sequence>MYKPAGGGNIMGHQYISLGAACNAAMMIKKLGLRKTSYPFDWLLNLDSGLASVTEMIQDDFQKVCAPDCYMPASHSTIATEVVAYRDYPTVLHIHTNPMSKTGEHDELVRRFDRFRRTLRSRDKLHFVYYRNLAAARLTDPSATAQQVLRQLIDEASVFLDTISAWRGGDTSLLLVLESGIDDIEPASIALASVTVPDRRIQFGHAISRYDENPVFNDVWKRQWTDLLLNRTEMPLHLTARALANVYFRRLKSFINGDRLPPISLPSPLTH</sequence>
<dbReference type="PROSITE" id="PS51257">
    <property type="entry name" value="PROKAR_LIPOPROTEIN"/>
    <property type="match status" value="1"/>
</dbReference>
<accession>A0ABY5XR12</accession>
<keyword evidence="1" id="KW-0614">Plasmid</keyword>
<dbReference type="EMBL" id="CP104144">
    <property type="protein sequence ID" value="UWU16807.1"/>
    <property type="molecule type" value="Genomic_DNA"/>
</dbReference>
<keyword evidence="2" id="KW-1185">Reference proteome</keyword>
<protein>
    <submittedName>
        <fullName evidence="1">Papain-like cysteine peptidase</fullName>
    </submittedName>
</protein>
<gene>
    <name evidence="1" type="ORF">N2599_28635</name>
</gene>
<dbReference type="InterPro" id="IPR014903">
    <property type="entry name" value="DUF1796"/>
</dbReference>
<proteinExistence type="predicted"/>
<dbReference type="Proteomes" id="UP001060123">
    <property type="component" value="Plasmid pWSM1592_1"/>
</dbReference>
<geneLocation type="plasmid" evidence="1 2">
    <name>pWSM1592_1</name>
</geneLocation>
<organism evidence="1 2">
    <name type="scientific">Rhizobium sullae</name>
    <name type="common">Rhizobium hedysari</name>
    <dbReference type="NCBI Taxonomy" id="50338"/>
    <lineage>
        <taxon>Bacteria</taxon>
        <taxon>Pseudomonadati</taxon>
        <taxon>Pseudomonadota</taxon>
        <taxon>Alphaproteobacteria</taxon>
        <taxon>Hyphomicrobiales</taxon>
        <taxon>Rhizobiaceae</taxon>
        <taxon>Rhizobium/Agrobacterium group</taxon>
        <taxon>Rhizobium</taxon>
    </lineage>
</organism>
<reference evidence="1" key="1">
    <citation type="submission" date="2022-09" db="EMBL/GenBank/DDBJ databases">
        <title>Australian commercial rhizobial inoculants.</title>
        <authorList>
            <person name="Kohlmeier M.G."/>
            <person name="O'Hara G.W."/>
            <person name="Colombi E."/>
            <person name="Ramsay J.P."/>
            <person name="Terpolilli J."/>
        </authorList>
    </citation>
    <scope>NUCLEOTIDE SEQUENCE</scope>
    <source>
        <strain evidence="1">WSM1592</strain>
        <plasmid evidence="1">pWSM1592_1</plasmid>
    </source>
</reference>